<gene>
    <name evidence="1" type="ORF">LCGC14_2107400</name>
</gene>
<dbReference type="EMBL" id="LAZR01025972">
    <property type="protein sequence ID" value="KKL70192.1"/>
    <property type="molecule type" value="Genomic_DNA"/>
</dbReference>
<protein>
    <submittedName>
        <fullName evidence="1">Uncharacterized protein</fullName>
    </submittedName>
</protein>
<name>A0A0F9H4E6_9ZZZZ</name>
<accession>A0A0F9H4E6</accession>
<evidence type="ECO:0000313" key="1">
    <source>
        <dbReference type="EMBL" id="KKL70192.1"/>
    </source>
</evidence>
<comment type="caution">
    <text evidence="1">The sequence shown here is derived from an EMBL/GenBank/DDBJ whole genome shotgun (WGS) entry which is preliminary data.</text>
</comment>
<organism evidence="1">
    <name type="scientific">marine sediment metagenome</name>
    <dbReference type="NCBI Taxonomy" id="412755"/>
    <lineage>
        <taxon>unclassified sequences</taxon>
        <taxon>metagenomes</taxon>
        <taxon>ecological metagenomes</taxon>
    </lineage>
</organism>
<proteinExistence type="predicted"/>
<dbReference type="AlphaFoldDB" id="A0A0F9H4E6"/>
<reference evidence="1" key="1">
    <citation type="journal article" date="2015" name="Nature">
        <title>Complex archaea that bridge the gap between prokaryotes and eukaryotes.</title>
        <authorList>
            <person name="Spang A."/>
            <person name="Saw J.H."/>
            <person name="Jorgensen S.L."/>
            <person name="Zaremba-Niedzwiedzka K."/>
            <person name="Martijn J."/>
            <person name="Lind A.E."/>
            <person name="van Eijk R."/>
            <person name="Schleper C."/>
            <person name="Guy L."/>
            <person name="Ettema T.J."/>
        </authorList>
    </citation>
    <scope>NUCLEOTIDE SEQUENCE</scope>
</reference>
<sequence>MFIVKDGDEYRVPASVVTQLKGIIEAKPDLATFKVVKSGTGLGTSYQVIPL</sequence>